<dbReference type="EMBL" id="JALIDZ010000003">
    <property type="protein sequence ID" value="MCT8971677.1"/>
    <property type="molecule type" value="Genomic_DNA"/>
</dbReference>
<dbReference type="RefSeq" id="WP_261615251.1">
    <property type="nucleotide sequence ID" value="NZ_JALIDZ010000003.1"/>
</dbReference>
<dbReference type="AlphaFoldDB" id="A0AAW5QX05"/>
<protein>
    <submittedName>
        <fullName evidence="1">DUF3445 domain-containing protein</fullName>
    </submittedName>
</protein>
<proteinExistence type="predicted"/>
<dbReference type="Proteomes" id="UP001320898">
    <property type="component" value="Unassembled WGS sequence"/>
</dbReference>
<evidence type="ECO:0000313" key="2">
    <source>
        <dbReference type="Proteomes" id="UP001320898"/>
    </source>
</evidence>
<name>A0AAW5QX05_9HYPH</name>
<dbReference type="InterPro" id="IPR021848">
    <property type="entry name" value="HODM_asu-like"/>
</dbReference>
<reference evidence="1 2" key="1">
    <citation type="submission" date="2022-04" db="EMBL/GenBank/DDBJ databases">
        <authorList>
            <person name="Ye Y.-Q."/>
            <person name="Du Z.-J."/>
        </authorList>
    </citation>
    <scope>NUCLEOTIDE SEQUENCE [LARGE SCALE GENOMIC DNA]</scope>
    <source>
        <strain evidence="1 2">A6E488</strain>
    </source>
</reference>
<comment type="caution">
    <text evidence="1">The sequence shown here is derived from an EMBL/GenBank/DDBJ whole genome shotgun (WGS) entry which is preliminary data.</text>
</comment>
<keyword evidence="2" id="KW-1185">Reference proteome</keyword>
<dbReference type="Pfam" id="PF11927">
    <property type="entry name" value="HODM_asu-like"/>
    <property type="match status" value="1"/>
</dbReference>
<gene>
    <name evidence="1" type="ORF">MUB46_07405</name>
</gene>
<accession>A0AAW5QX05</accession>
<organism evidence="1 2">
    <name type="scientific">Microbaculum marinisediminis</name>
    <dbReference type="NCBI Taxonomy" id="2931392"/>
    <lineage>
        <taxon>Bacteria</taxon>
        <taxon>Pseudomonadati</taxon>
        <taxon>Pseudomonadota</taxon>
        <taxon>Alphaproteobacteria</taxon>
        <taxon>Hyphomicrobiales</taxon>
        <taxon>Tepidamorphaceae</taxon>
        <taxon>Microbaculum</taxon>
    </lineage>
</organism>
<sequence>MNELIHTPYVGGRSPFSIGLQSLDLADWIEPDAHLRAHLEEKERLFAASRDVVFGEEPDTRTAQAEVLALLADHLPARFPEIYTRDGDRIAMAGRTVDLATDAPPLLTASRLIQEDLVLMRQGPEGYRLVAASLCFPSSWSLAEKFGRPMSQIHAPVPHWEGKMGQRVDRIFQTLKVDRPVWRLNWSLYPDAELHHPESRERPRDWFSGGSSLGGDSSDAIVPSAFIRVERQTLRRLPNSGDILFTIRIYVDPLAALARHPEGRSLARSLRDQLVALDEPQAAYKALLAHRGRIVAALDAFVSAPETAAIGAG</sequence>
<evidence type="ECO:0000313" key="1">
    <source>
        <dbReference type="EMBL" id="MCT8971677.1"/>
    </source>
</evidence>